<dbReference type="GO" id="GO:0009229">
    <property type="term" value="P:thiamine diphosphate biosynthetic process"/>
    <property type="evidence" value="ECO:0007669"/>
    <property type="project" value="UniProtKB-UniRule"/>
</dbReference>
<evidence type="ECO:0000256" key="5">
    <source>
        <dbReference type="ARBA" id="ARBA00022842"/>
    </source>
</evidence>
<dbReference type="NCBIfam" id="TIGR00693">
    <property type="entry name" value="thiE"/>
    <property type="match status" value="1"/>
</dbReference>
<evidence type="ECO:0000256" key="3">
    <source>
        <dbReference type="ARBA" id="ARBA00022679"/>
    </source>
</evidence>
<dbReference type="CDD" id="cd00564">
    <property type="entry name" value="TMP_TenI"/>
    <property type="match status" value="1"/>
</dbReference>
<sequence>MTRRLGGLHVLTDARGGRAALVAVAAAVAAGAPVVQVRAKDCTDRVLYDFATEVLALCAPAGVTCLVNDRVDVALAVGAAGTHLGATDLPVAAARRVAGPGHLIGGTARDPERARQLVAEGADYLGVGPSWPTTTKAGLPDALGPEGIRAVAEAVDVPVIAIGGVTAERVADLVVAGAAGVAVVGAVSAAPDPGAATTELLRALAMAGARTGPPGSGP</sequence>
<dbReference type="GO" id="GO:0005737">
    <property type="term" value="C:cytoplasm"/>
    <property type="evidence" value="ECO:0007669"/>
    <property type="project" value="TreeGrafter"/>
</dbReference>
<dbReference type="GO" id="GO:0009228">
    <property type="term" value="P:thiamine biosynthetic process"/>
    <property type="evidence" value="ECO:0007669"/>
    <property type="project" value="UniProtKB-KW"/>
</dbReference>
<evidence type="ECO:0000256" key="9">
    <source>
        <dbReference type="ARBA" id="ARBA00047883"/>
    </source>
</evidence>
<comment type="cofactor">
    <cofactor evidence="10">
        <name>Mg(2+)</name>
        <dbReference type="ChEBI" id="CHEBI:18420"/>
    </cofactor>
    <text evidence="10">Binds 1 Mg(2+) ion per subunit.</text>
</comment>
<protein>
    <recommendedName>
        <fullName evidence="10">Thiamine-phosphate synthase</fullName>
        <shortName evidence="10">TP synthase</shortName>
        <shortName evidence="10">TPS</shortName>
        <ecNumber evidence="10">2.5.1.3</ecNumber>
    </recommendedName>
    <alternativeName>
        <fullName evidence="10">Thiamine-phosphate pyrophosphorylase</fullName>
        <shortName evidence="10">TMP pyrophosphorylase</shortName>
        <shortName evidence="10">TMP-PPase</shortName>
    </alternativeName>
</protein>
<accession>A0A5S5CVF0</accession>
<keyword evidence="4 10" id="KW-0479">Metal-binding</keyword>
<evidence type="ECO:0000256" key="8">
    <source>
        <dbReference type="ARBA" id="ARBA00047851"/>
    </source>
</evidence>
<dbReference type="Pfam" id="PF02581">
    <property type="entry name" value="TMP-TENI"/>
    <property type="match status" value="1"/>
</dbReference>
<evidence type="ECO:0000259" key="13">
    <source>
        <dbReference type="Pfam" id="PF02581"/>
    </source>
</evidence>
<dbReference type="Proteomes" id="UP000322499">
    <property type="component" value="Unassembled WGS sequence"/>
</dbReference>
<dbReference type="SUPFAM" id="SSF51391">
    <property type="entry name" value="Thiamin phosphate synthase"/>
    <property type="match status" value="1"/>
</dbReference>
<evidence type="ECO:0000256" key="11">
    <source>
        <dbReference type="RuleBase" id="RU003826"/>
    </source>
</evidence>
<dbReference type="GO" id="GO:0000287">
    <property type="term" value="F:magnesium ion binding"/>
    <property type="evidence" value="ECO:0007669"/>
    <property type="project" value="UniProtKB-UniRule"/>
</dbReference>
<feature type="binding site" evidence="10">
    <location>
        <position position="69"/>
    </location>
    <ligand>
        <name>Mg(2+)</name>
        <dbReference type="ChEBI" id="CHEBI:18420"/>
    </ligand>
</feature>
<feature type="binding site" evidence="10">
    <location>
        <position position="88"/>
    </location>
    <ligand>
        <name>Mg(2+)</name>
        <dbReference type="ChEBI" id="CHEBI:18420"/>
    </ligand>
</feature>
<feature type="binding site" evidence="10">
    <location>
        <begin position="133"/>
        <end position="135"/>
    </location>
    <ligand>
        <name>2-[(2R,5Z)-2-carboxy-4-methylthiazol-5(2H)-ylidene]ethyl phosphate</name>
        <dbReference type="ChEBI" id="CHEBI:62899"/>
    </ligand>
</feature>
<evidence type="ECO:0000313" key="14">
    <source>
        <dbReference type="EMBL" id="TYP86532.1"/>
    </source>
</evidence>
<dbReference type="EMBL" id="VNHW01000009">
    <property type="protein sequence ID" value="TYP86532.1"/>
    <property type="molecule type" value="Genomic_DNA"/>
</dbReference>
<dbReference type="UniPathway" id="UPA00060">
    <property type="reaction ID" value="UER00141"/>
</dbReference>
<comment type="function">
    <text evidence="1 10">Condenses 4-methyl-5-(beta-hydroxyethyl)thiazole monophosphate (THZ-P) and 2-methyl-4-amino-5-hydroxymethyl pyrimidine pyrophosphate (HMP-PP) to form thiamine monophosphate (TMP).</text>
</comment>
<comment type="pathway">
    <text evidence="2 10 12">Cofactor biosynthesis; thiamine diphosphate biosynthesis; thiamine phosphate from 4-amino-2-methyl-5-diphosphomethylpyrimidine and 4-methyl-5-(2-phosphoethyl)-thiazole: step 1/1.</text>
</comment>
<feature type="domain" description="Thiamine phosphate synthase/TenI" evidence="13">
    <location>
        <begin position="17"/>
        <end position="187"/>
    </location>
</feature>
<feature type="binding site" evidence="10">
    <location>
        <position position="68"/>
    </location>
    <ligand>
        <name>4-amino-2-methyl-5-(diphosphooxymethyl)pyrimidine</name>
        <dbReference type="ChEBI" id="CHEBI:57841"/>
    </ligand>
</feature>
<dbReference type="RefSeq" id="WP_166533898.1">
    <property type="nucleotide sequence ID" value="NZ_VNHW01000009.1"/>
</dbReference>
<dbReference type="PANTHER" id="PTHR20857">
    <property type="entry name" value="THIAMINE-PHOSPHATE PYROPHOSPHORYLASE"/>
    <property type="match status" value="1"/>
</dbReference>
<evidence type="ECO:0000256" key="2">
    <source>
        <dbReference type="ARBA" id="ARBA00005165"/>
    </source>
</evidence>
<dbReference type="InterPro" id="IPR022998">
    <property type="entry name" value="ThiamineP_synth_TenI"/>
</dbReference>
<dbReference type="GO" id="GO:0004789">
    <property type="term" value="F:thiamine-phosphate diphosphorylase activity"/>
    <property type="evidence" value="ECO:0007669"/>
    <property type="project" value="UniProtKB-UniRule"/>
</dbReference>
<evidence type="ECO:0000256" key="12">
    <source>
        <dbReference type="RuleBase" id="RU004253"/>
    </source>
</evidence>
<name>A0A5S5CVF0_9ACTN</name>
<dbReference type="HAMAP" id="MF_00097">
    <property type="entry name" value="TMP_synthase"/>
    <property type="match status" value="1"/>
</dbReference>
<comment type="catalytic activity">
    <reaction evidence="8 10 11">
        <text>2-(2-carboxy-4-methylthiazol-5-yl)ethyl phosphate + 4-amino-2-methyl-5-(diphosphooxymethyl)pyrimidine + 2 H(+) = thiamine phosphate + CO2 + diphosphate</text>
        <dbReference type="Rhea" id="RHEA:47848"/>
        <dbReference type="ChEBI" id="CHEBI:15378"/>
        <dbReference type="ChEBI" id="CHEBI:16526"/>
        <dbReference type="ChEBI" id="CHEBI:33019"/>
        <dbReference type="ChEBI" id="CHEBI:37575"/>
        <dbReference type="ChEBI" id="CHEBI:57841"/>
        <dbReference type="ChEBI" id="CHEBI:62890"/>
        <dbReference type="EC" id="2.5.1.3"/>
    </reaction>
</comment>
<dbReference type="PANTHER" id="PTHR20857:SF15">
    <property type="entry name" value="THIAMINE-PHOSPHATE SYNTHASE"/>
    <property type="match status" value="1"/>
</dbReference>
<dbReference type="InterPro" id="IPR013785">
    <property type="entry name" value="Aldolase_TIM"/>
</dbReference>
<feature type="binding site" evidence="10">
    <location>
        <position position="164"/>
    </location>
    <ligand>
        <name>2-[(2R,5Z)-2-carboxy-4-methylthiazol-5(2H)-ylidene]ethyl phosphate</name>
        <dbReference type="ChEBI" id="CHEBI:62899"/>
    </ligand>
</feature>
<keyword evidence="6 10" id="KW-0784">Thiamine biosynthesis</keyword>
<dbReference type="InterPro" id="IPR036206">
    <property type="entry name" value="ThiamineP_synth_sf"/>
</dbReference>
<keyword evidence="3 10" id="KW-0808">Transferase</keyword>
<feature type="binding site" evidence="10">
    <location>
        <position position="107"/>
    </location>
    <ligand>
        <name>4-amino-2-methyl-5-(diphosphooxymethyl)pyrimidine</name>
        <dbReference type="ChEBI" id="CHEBI:57841"/>
    </ligand>
</feature>
<gene>
    <name evidence="10" type="primary">thiE</name>
    <name evidence="14" type="ORF">BD833_109136</name>
</gene>
<proteinExistence type="inferred from homology"/>
<dbReference type="InterPro" id="IPR034291">
    <property type="entry name" value="TMP_synthase"/>
</dbReference>
<comment type="caution">
    <text evidence="14">The sequence shown here is derived from an EMBL/GenBank/DDBJ whole genome shotgun (WGS) entry which is preliminary data.</text>
</comment>
<comment type="catalytic activity">
    <reaction evidence="9 10 11">
        <text>2-[(2R,5Z)-2-carboxy-4-methylthiazol-5(2H)-ylidene]ethyl phosphate + 4-amino-2-methyl-5-(diphosphooxymethyl)pyrimidine + 2 H(+) = thiamine phosphate + CO2 + diphosphate</text>
        <dbReference type="Rhea" id="RHEA:47844"/>
        <dbReference type="ChEBI" id="CHEBI:15378"/>
        <dbReference type="ChEBI" id="CHEBI:16526"/>
        <dbReference type="ChEBI" id="CHEBI:33019"/>
        <dbReference type="ChEBI" id="CHEBI:37575"/>
        <dbReference type="ChEBI" id="CHEBI:57841"/>
        <dbReference type="ChEBI" id="CHEBI:62899"/>
        <dbReference type="EC" id="2.5.1.3"/>
    </reaction>
</comment>
<comment type="similarity">
    <text evidence="10 11">Belongs to the thiamine-phosphate synthase family.</text>
</comment>
<evidence type="ECO:0000256" key="6">
    <source>
        <dbReference type="ARBA" id="ARBA00022977"/>
    </source>
</evidence>
<dbReference type="AlphaFoldDB" id="A0A5S5CVF0"/>
<feature type="binding site" evidence="10">
    <location>
        <begin position="36"/>
        <end position="40"/>
    </location>
    <ligand>
        <name>4-amino-2-methyl-5-(diphosphooxymethyl)pyrimidine</name>
        <dbReference type="ChEBI" id="CHEBI:57841"/>
    </ligand>
</feature>
<reference evidence="14 15" key="1">
    <citation type="submission" date="2019-07" db="EMBL/GenBank/DDBJ databases">
        <title>Genomic Encyclopedia of Archaeal and Bacterial Type Strains, Phase II (KMG-II): from individual species to whole genera.</title>
        <authorList>
            <person name="Goeker M."/>
        </authorList>
    </citation>
    <scope>NUCLEOTIDE SEQUENCE [LARGE SCALE GENOMIC DNA]</scope>
    <source>
        <strain evidence="14 15">DSM 46842</strain>
    </source>
</reference>
<keyword evidence="15" id="KW-1185">Reference proteome</keyword>
<comment type="caution">
    <text evidence="10">Lacks conserved residue(s) required for the propagation of feature annotation.</text>
</comment>
<evidence type="ECO:0000313" key="15">
    <source>
        <dbReference type="Proteomes" id="UP000322499"/>
    </source>
</evidence>
<comment type="catalytic activity">
    <reaction evidence="7 10 11">
        <text>4-methyl-5-(2-phosphooxyethyl)-thiazole + 4-amino-2-methyl-5-(diphosphooxymethyl)pyrimidine + H(+) = thiamine phosphate + diphosphate</text>
        <dbReference type="Rhea" id="RHEA:22328"/>
        <dbReference type="ChEBI" id="CHEBI:15378"/>
        <dbReference type="ChEBI" id="CHEBI:33019"/>
        <dbReference type="ChEBI" id="CHEBI:37575"/>
        <dbReference type="ChEBI" id="CHEBI:57841"/>
        <dbReference type="ChEBI" id="CHEBI:58296"/>
        <dbReference type="EC" id="2.5.1.3"/>
    </reaction>
</comment>
<feature type="binding site" evidence="10">
    <location>
        <position position="136"/>
    </location>
    <ligand>
        <name>4-amino-2-methyl-5-(diphosphooxymethyl)pyrimidine</name>
        <dbReference type="ChEBI" id="CHEBI:57841"/>
    </ligand>
</feature>
<evidence type="ECO:0000256" key="4">
    <source>
        <dbReference type="ARBA" id="ARBA00022723"/>
    </source>
</evidence>
<dbReference type="EC" id="2.5.1.3" evidence="10"/>
<organism evidence="14 15">
    <name type="scientific">Blastococcus xanthinilyticus</name>
    <dbReference type="NCBI Taxonomy" id="1564164"/>
    <lineage>
        <taxon>Bacteria</taxon>
        <taxon>Bacillati</taxon>
        <taxon>Actinomycetota</taxon>
        <taxon>Actinomycetes</taxon>
        <taxon>Geodermatophilales</taxon>
        <taxon>Geodermatophilaceae</taxon>
        <taxon>Blastococcus</taxon>
    </lineage>
</organism>
<evidence type="ECO:0000256" key="7">
    <source>
        <dbReference type="ARBA" id="ARBA00047334"/>
    </source>
</evidence>
<evidence type="ECO:0000256" key="1">
    <source>
        <dbReference type="ARBA" id="ARBA00003814"/>
    </source>
</evidence>
<keyword evidence="5 10" id="KW-0460">Magnesium</keyword>
<dbReference type="Gene3D" id="3.20.20.70">
    <property type="entry name" value="Aldolase class I"/>
    <property type="match status" value="1"/>
</dbReference>
<evidence type="ECO:0000256" key="10">
    <source>
        <dbReference type="HAMAP-Rule" id="MF_00097"/>
    </source>
</evidence>